<evidence type="ECO:0000313" key="6">
    <source>
        <dbReference type="EMBL" id="ANZ75206.1"/>
    </source>
</evidence>
<keyword evidence="2 4" id="KW-0732">Signal</keyword>
<organism evidence="6 7">
    <name type="scientific">Komagataella pastoris</name>
    <name type="common">Yeast</name>
    <name type="synonym">Pichia pastoris</name>
    <dbReference type="NCBI Taxonomy" id="4922"/>
    <lineage>
        <taxon>Eukaryota</taxon>
        <taxon>Fungi</taxon>
        <taxon>Dikarya</taxon>
        <taxon>Ascomycota</taxon>
        <taxon>Saccharomycotina</taxon>
        <taxon>Pichiomycetes</taxon>
        <taxon>Pichiales</taxon>
        <taxon>Pichiaceae</taxon>
        <taxon>Komagataella</taxon>
    </lineage>
</organism>
<evidence type="ECO:0000256" key="1">
    <source>
        <dbReference type="ARBA" id="ARBA00006347"/>
    </source>
</evidence>
<evidence type="ECO:0000256" key="2">
    <source>
        <dbReference type="ARBA" id="ARBA00022729"/>
    </source>
</evidence>
<feature type="chain" id="PRO_5008539360" evidence="4">
    <location>
        <begin position="20"/>
        <end position="732"/>
    </location>
</feature>
<dbReference type="EMBL" id="CP014585">
    <property type="protein sequence ID" value="ANZ75206.1"/>
    <property type="molecule type" value="Genomic_DNA"/>
</dbReference>
<dbReference type="Pfam" id="PF00085">
    <property type="entry name" value="Thioredoxin"/>
    <property type="match status" value="1"/>
</dbReference>
<feature type="domain" description="Thioredoxin" evidence="5">
    <location>
        <begin position="17"/>
        <end position="160"/>
    </location>
</feature>
<feature type="signal peptide" evidence="4">
    <location>
        <begin position="1"/>
        <end position="19"/>
    </location>
</feature>
<dbReference type="GO" id="GO:0006457">
    <property type="term" value="P:protein folding"/>
    <property type="evidence" value="ECO:0007669"/>
    <property type="project" value="TreeGrafter"/>
</dbReference>
<dbReference type="PROSITE" id="PS51352">
    <property type="entry name" value="THIOREDOXIN_2"/>
    <property type="match status" value="1"/>
</dbReference>
<comment type="similarity">
    <text evidence="1">Belongs to the protein disulfide isomerase family.</text>
</comment>
<protein>
    <submittedName>
        <fullName evidence="6">BA75_02760T0</fullName>
    </submittedName>
</protein>
<keyword evidence="3" id="KW-1133">Transmembrane helix</keyword>
<evidence type="ECO:0000256" key="3">
    <source>
        <dbReference type="SAM" id="Phobius"/>
    </source>
</evidence>
<dbReference type="GO" id="GO:0005783">
    <property type="term" value="C:endoplasmic reticulum"/>
    <property type="evidence" value="ECO:0007669"/>
    <property type="project" value="TreeGrafter"/>
</dbReference>
<gene>
    <name evidence="6" type="primary">EPS1</name>
    <name evidence="6" type="ORF">ATY40_BA7502760</name>
</gene>
<sequence>MKVAKSIVASLLAIVFAKAADPAKDSGHGDENGPIVISINSIQLPELLTPETFNETLAQGINFVEFFSPYCYHCKQLEPIWKETYHRFLEESALSGISMRQVDCAANGDFCGKHSIRSYPTLRLYGPNEDNTSYKLITTYPSGGKRTPQNFLKFLRSQYDDLKNDRFNLPVKGEVLTEEKMLKLMNGDIEEPVLVSFWPTTDKETTLKYFEDVHSNPISFKNCYSCFNLAVLWSRITNRLPDLNTAVFNCGGTNSRVCQALNLPFNVNRAQVSPEIYMFLPNSQGGIRVKYNHDLIISDIVDWSERLLANAQAEEVTLDSLTTKMTSLDPRKGLDFLKGPDPNQKQVFIYYYEEGSDTPEDFEIWPHLLQPIMDLTTNTYIYRSRDSQLEDLLDKKYKKLIDYINTPESEPERPLNRETYLARTITSVPTFLVFKDNSMIPTVYQNFSPKEIRDVKKIVNFVEQNQFPLVDRLTIDNYESYFPKFNPEIHDKDEKLVVSFFSSDNKTQTINDYNQLLFIQHSYDYIRHQNRFDLIEEARADKTDKSEKLKGEGIDPKEIIKVLSKKIDHLNNIGNVLTVYVDLDDDQKFLEKTGWISARTKFKPGESIIVSRFGKHYWDRDVFGHKLMTTAQSLRETLSYLLFPSTYVPPENKTTVRPSPRVAGSPYPDALAFLDIIHQYGLFGYLLITASLIGVYTVIKGHRRRSRKAKFLSHKSNKEGFQDAYIELSKHD</sequence>
<dbReference type="InterPro" id="IPR036249">
    <property type="entry name" value="Thioredoxin-like_sf"/>
</dbReference>
<keyword evidence="7" id="KW-1185">Reference proteome</keyword>
<dbReference type="AlphaFoldDB" id="A0A1B2JAZ6"/>
<dbReference type="PANTHER" id="PTHR45672">
    <property type="entry name" value="PROTEIN DISULFIDE-ISOMERASE C17H9.14C-RELATED"/>
    <property type="match status" value="1"/>
</dbReference>
<dbReference type="SUPFAM" id="SSF52833">
    <property type="entry name" value="Thioredoxin-like"/>
    <property type="match status" value="1"/>
</dbReference>
<evidence type="ECO:0000313" key="7">
    <source>
        <dbReference type="Proteomes" id="UP000094565"/>
    </source>
</evidence>
<proteinExistence type="inferred from homology"/>
<dbReference type="InterPro" id="IPR013766">
    <property type="entry name" value="Thioredoxin_domain"/>
</dbReference>
<dbReference type="CDD" id="cd02961">
    <property type="entry name" value="PDI_a_family"/>
    <property type="match status" value="1"/>
</dbReference>
<evidence type="ECO:0000256" key="4">
    <source>
        <dbReference type="SAM" id="SignalP"/>
    </source>
</evidence>
<dbReference type="Gene3D" id="3.40.30.10">
    <property type="entry name" value="Glutaredoxin"/>
    <property type="match status" value="1"/>
</dbReference>
<accession>A0A1B2JAZ6</accession>
<keyword evidence="3" id="KW-0472">Membrane</keyword>
<feature type="transmembrane region" description="Helical" evidence="3">
    <location>
        <begin position="680"/>
        <end position="699"/>
    </location>
</feature>
<dbReference type="PANTHER" id="PTHR45672:SF3">
    <property type="entry name" value="THIOREDOXIN DOMAIN-CONTAINING PROTEIN 5"/>
    <property type="match status" value="1"/>
</dbReference>
<dbReference type="OrthoDB" id="72053at2759"/>
<dbReference type="GO" id="GO:0003756">
    <property type="term" value="F:protein disulfide isomerase activity"/>
    <property type="evidence" value="ECO:0007669"/>
    <property type="project" value="TreeGrafter"/>
</dbReference>
<dbReference type="InterPro" id="IPR051063">
    <property type="entry name" value="PDI"/>
</dbReference>
<reference evidence="6 7" key="1">
    <citation type="submission" date="2016-02" db="EMBL/GenBank/DDBJ databases">
        <title>Comparative genomic and transcriptomic foundation for Pichia pastoris.</title>
        <authorList>
            <person name="Love K.R."/>
            <person name="Shah K.A."/>
            <person name="Whittaker C.A."/>
            <person name="Wu J."/>
            <person name="Bartlett M.C."/>
            <person name="Ma D."/>
            <person name="Leeson R.L."/>
            <person name="Priest M."/>
            <person name="Young S.K."/>
            <person name="Love J.C."/>
        </authorList>
    </citation>
    <scope>NUCLEOTIDE SEQUENCE [LARGE SCALE GENOMIC DNA]</scope>
    <source>
        <strain evidence="6 7">ATCC 28485</strain>
    </source>
</reference>
<name>A0A1B2JAZ6_PICPA</name>
<evidence type="ECO:0000259" key="5">
    <source>
        <dbReference type="PROSITE" id="PS51352"/>
    </source>
</evidence>
<dbReference type="Proteomes" id="UP000094565">
    <property type="component" value="Chromosome 2"/>
</dbReference>
<keyword evidence="3" id="KW-0812">Transmembrane</keyword>